<dbReference type="PANTHER" id="PTHR22911">
    <property type="entry name" value="ACYL-MALONYL CONDENSING ENZYME-RELATED"/>
    <property type="match status" value="1"/>
</dbReference>
<feature type="transmembrane region" description="Helical" evidence="1">
    <location>
        <begin position="525"/>
        <end position="545"/>
    </location>
</feature>
<dbReference type="AlphaFoldDB" id="W4HAU2"/>
<feature type="transmembrane region" description="Helical" evidence="1">
    <location>
        <begin position="681"/>
        <end position="700"/>
    </location>
</feature>
<dbReference type="OrthoDB" id="74158at2759"/>
<name>W4HAU2_APHAT</name>
<accession>W4HAU2</accession>
<dbReference type="PANTHER" id="PTHR22911:SF79">
    <property type="entry name" value="MOBA-LIKE NTP TRANSFERASE DOMAIN-CONTAINING PROTEIN"/>
    <property type="match status" value="1"/>
</dbReference>
<feature type="transmembrane region" description="Helical" evidence="1">
    <location>
        <begin position="752"/>
        <end position="772"/>
    </location>
</feature>
<evidence type="ECO:0000313" key="2">
    <source>
        <dbReference type="EMBL" id="ETV88681.1"/>
    </source>
</evidence>
<keyword evidence="1" id="KW-0812">Transmembrane</keyword>
<dbReference type="EMBL" id="KI913114">
    <property type="protein sequence ID" value="ETV88681.1"/>
    <property type="molecule type" value="Genomic_DNA"/>
</dbReference>
<evidence type="ECO:0008006" key="3">
    <source>
        <dbReference type="Google" id="ProtNLM"/>
    </source>
</evidence>
<feature type="transmembrane region" description="Helical" evidence="1">
    <location>
        <begin position="642"/>
        <end position="661"/>
    </location>
</feature>
<feature type="transmembrane region" description="Helical" evidence="1">
    <location>
        <begin position="587"/>
        <end position="612"/>
    </location>
</feature>
<dbReference type="SUPFAM" id="SSF53448">
    <property type="entry name" value="Nucleotide-diphospho-sugar transferases"/>
    <property type="match status" value="1"/>
</dbReference>
<dbReference type="RefSeq" id="XP_009821081.1">
    <property type="nucleotide sequence ID" value="XM_009822779.1"/>
</dbReference>
<dbReference type="Gene3D" id="3.90.550.10">
    <property type="entry name" value="Spore Coat Polysaccharide Biosynthesis Protein SpsA, Chain A"/>
    <property type="match status" value="1"/>
</dbReference>
<feature type="transmembrane region" description="Helical" evidence="1">
    <location>
        <begin position="712"/>
        <end position="732"/>
    </location>
</feature>
<sequence>MRRSSGSASKAPPNAFAVDLRRVSELAHISYDELLAGIHSENATRMQGLFMEVDDNDDDDANLADKKLDALLLTSTHVTDFGVALGFQELDGRSILEHSLSQLLLAGIDRVVLAVAASSDTQRHVEQSALFSRMHIVFLEVVPSVLDSIPETVLAARHLFAGHFLIHAADRVFDMALLKKFDAFHRTHHRVSVLVESDLAVAARMPPSTMRVQFAPPTSPMPIKLHHVGRAIADYNGVDIGLYIVSSKVFIVLDNLVHGVGSLSFPESLAFGFQRVYAMATTPPSDLWFGVDSHDQMVHTVEHDLVRRLAILSPEATTMPSSSSSSPPPPLKRRASLVLAVTSSKDQPHAKIDMRRPSSRRSDAVEAFQGFVVHVPHLQPSETHPLNQELSFGVVPVGNCVLPGDISLEGSAGDEYVLAIPTAPTPSSTLPRTSSTASSPLLRRLSPRKSAFLVPQHESDGHTRSFLLAVPVDRTNEPLIHPPTLRSTLRRLSALPSDVKDVTLEASMVGGMMAMQLTVTKQVPWVGFVILAGALLSVSAQGAALQMLAAVPPLVKMVWRYFGSSVLFGCLTWWLDGGLPPPPSGSWVIVGRETLLCSAAYVVFSATFIWALDHTSVGHAYIFTNSHSILLVVGKCMFGHPVAGLEAAGAFLGIAGGVITSADHESTNTATNGASQHPPTLEGDIVAFVGAIGGVAYLIYAKRLQELLGVRLFCFCLFTTTWMLLLPLLWIMQEDLTWSSDPVVGFYGWTHHLGIEGVLVVVVSACGTMGFITSMKYFPPLVVSVTMLLEPIVATIICIIVGTATTPGWVTFVGGSVVVAGTLLVICSTSNTAEVTNISEAMVVQSHDNGSTPKGYGACS</sequence>
<organism evidence="2">
    <name type="scientific">Aphanomyces astaci</name>
    <name type="common">Crayfish plague agent</name>
    <dbReference type="NCBI Taxonomy" id="112090"/>
    <lineage>
        <taxon>Eukaryota</taxon>
        <taxon>Sar</taxon>
        <taxon>Stramenopiles</taxon>
        <taxon>Oomycota</taxon>
        <taxon>Saprolegniomycetes</taxon>
        <taxon>Saprolegniales</taxon>
        <taxon>Verrucalvaceae</taxon>
        <taxon>Aphanomyces</taxon>
    </lineage>
</organism>
<dbReference type="InterPro" id="IPR029044">
    <property type="entry name" value="Nucleotide-diphossugar_trans"/>
</dbReference>
<evidence type="ECO:0000256" key="1">
    <source>
        <dbReference type="SAM" id="Phobius"/>
    </source>
</evidence>
<dbReference type="GeneID" id="20802203"/>
<feature type="transmembrane region" description="Helical" evidence="1">
    <location>
        <begin position="781"/>
        <end position="802"/>
    </location>
</feature>
<protein>
    <recommendedName>
        <fullName evidence="3">EamA domain-containing protein</fullName>
    </recommendedName>
</protein>
<keyword evidence="1" id="KW-1133">Transmembrane helix</keyword>
<dbReference type="GO" id="GO:0016020">
    <property type="term" value="C:membrane"/>
    <property type="evidence" value="ECO:0007669"/>
    <property type="project" value="TreeGrafter"/>
</dbReference>
<dbReference type="VEuPathDB" id="FungiDB:H257_00207"/>
<gene>
    <name evidence="2" type="ORF">H257_00207</name>
</gene>
<proteinExistence type="predicted"/>
<keyword evidence="1" id="KW-0472">Membrane</keyword>
<feature type="transmembrane region" description="Helical" evidence="1">
    <location>
        <begin position="557"/>
        <end position="575"/>
    </location>
</feature>
<feature type="transmembrane region" description="Helical" evidence="1">
    <location>
        <begin position="808"/>
        <end position="827"/>
    </location>
</feature>
<reference evidence="2" key="1">
    <citation type="submission" date="2013-12" db="EMBL/GenBank/DDBJ databases">
        <title>The Genome Sequence of Aphanomyces astaci APO3.</title>
        <authorList>
            <consortium name="The Broad Institute Genomics Platform"/>
            <person name="Russ C."/>
            <person name="Tyler B."/>
            <person name="van West P."/>
            <person name="Dieguez-Uribeondo J."/>
            <person name="Young S.K."/>
            <person name="Zeng Q."/>
            <person name="Gargeya S."/>
            <person name="Fitzgerald M."/>
            <person name="Abouelleil A."/>
            <person name="Alvarado L."/>
            <person name="Chapman S.B."/>
            <person name="Gainer-Dewar J."/>
            <person name="Goldberg J."/>
            <person name="Griggs A."/>
            <person name="Gujja S."/>
            <person name="Hansen M."/>
            <person name="Howarth C."/>
            <person name="Imamovic A."/>
            <person name="Ireland A."/>
            <person name="Larimer J."/>
            <person name="McCowan C."/>
            <person name="Murphy C."/>
            <person name="Pearson M."/>
            <person name="Poon T.W."/>
            <person name="Priest M."/>
            <person name="Roberts A."/>
            <person name="Saif S."/>
            <person name="Shea T."/>
            <person name="Sykes S."/>
            <person name="Wortman J."/>
            <person name="Nusbaum C."/>
            <person name="Birren B."/>
        </authorList>
    </citation>
    <scope>NUCLEOTIDE SEQUENCE [LARGE SCALE GENOMIC DNA]</scope>
    <source>
        <strain evidence="2">APO3</strain>
    </source>
</reference>